<dbReference type="PANTHER" id="PTHR35046">
    <property type="entry name" value="ZINC KNUCKLE (CCHC-TYPE) FAMILY PROTEIN"/>
    <property type="match status" value="1"/>
</dbReference>
<dbReference type="Proteomes" id="UP000257109">
    <property type="component" value="Unassembled WGS sequence"/>
</dbReference>
<feature type="non-terminal residue" evidence="1">
    <location>
        <position position="1"/>
    </location>
</feature>
<evidence type="ECO:0000313" key="1">
    <source>
        <dbReference type="EMBL" id="RDX78374.1"/>
    </source>
</evidence>
<proteinExistence type="predicted"/>
<sequence length="100" mass="11892">MRRNVHKICERYLTFKVDKYRVSPYGLYNPLPIPTSPLIDISKDFVLGLPRFSKMGHSFHVTRVMMLHIWPIHFFRDVVQLRGLSRTIMSDKDTKFLGHF</sequence>
<dbReference type="PANTHER" id="PTHR35046:SF9">
    <property type="entry name" value="RNA-DIRECTED DNA POLYMERASE"/>
    <property type="match status" value="1"/>
</dbReference>
<dbReference type="AlphaFoldDB" id="A0A371FJ98"/>
<organism evidence="1 2">
    <name type="scientific">Mucuna pruriens</name>
    <name type="common">Velvet bean</name>
    <name type="synonym">Dolichos pruriens</name>
    <dbReference type="NCBI Taxonomy" id="157652"/>
    <lineage>
        <taxon>Eukaryota</taxon>
        <taxon>Viridiplantae</taxon>
        <taxon>Streptophyta</taxon>
        <taxon>Embryophyta</taxon>
        <taxon>Tracheophyta</taxon>
        <taxon>Spermatophyta</taxon>
        <taxon>Magnoliopsida</taxon>
        <taxon>eudicotyledons</taxon>
        <taxon>Gunneridae</taxon>
        <taxon>Pentapetalae</taxon>
        <taxon>rosids</taxon>
        <taxon>fabids</taxon>
        <taxon>Fabales</taxon>
        <taxon>Fabaceae</taxon>
        <taxon>Papilionoideae</taxon>
        <taxon>50 kb inversion clade</taxon>
        <taxon>NPAAA clade</taxon>
        <taxon>indigoferoid/millettioid clade</taxon>
        <taxon>Phaseoleae</taxon>
        <taxon>Mucuna</taxon>
    </lineage>
</organism>
<dbReference type="OrthoDB" id="407598at2759"/>
<gene>
    <name evidence="1" type="ORF">CR513_41364</name>
</gene>
<name>A0A371FJ98_MUCPR</name>
<keyword evidence="2" id="KW-1185">Reference proteome</keyword>
<evidence type="ECO:0000313" key="2">
    <source>
        <dbReference type="Proteomes" id="UP000257109"/>
    </source>
</evidence>
<dbReference type="EMBL" id="QJKJ01008888">
    <property type="protein sequence ID" value="RDX78374.1"/>
    <property type="molecule type" value="Genomic_DNA"/>
</dbReference>
<protein>
    <recommendedName>
        <fullName evidence="3">Integrase zinc-binding domain-containing protein</fullName>
    </recommendedName>
</protein>
<comment type="caution">
    <text evidence="1">The sequence shown here is derived from an EMBL/GenBank/DDBJ whole genome shotgun (WGS) entry which is preliminary data.</text>
</comment>
<evidence type="ECO:0008006" key="3">
    <source>
        <dbReference type="Google" id="ProtNLM"/>
    </source>
</evidence>
<accession>A0A371FJ98</accession>
<reference evidence="1" key="1">
    <citation type="submission" date="2018-05" db="EMBL/GenBank/DDBJ databases">
        <title>Draft genome of Mucuna pruriens seed.</title>
        <authorList>
            <person name="Nnadi N.E."/>
            <person name="Vos R."/>
            <person name="Hasami M.H."/>
            <person name="Devisetty U.K."/>
            <person name="Aguiy J.C."/>
        </authorList>
    </citation>
    <scope>NUCLEOTIDE SEQUENCE [LARGE SCALE GENOMIC DNA]</scope>
    <source>
        <strain evidence="1">JCA_2017</strain>
    </source>
</reference>